<gene>
    <name evidence="2" type="ORF">HER39_06940</name>
</gene>
<dbReference type="Proteomes" id="UP000523795">
    <property type="component" value="Unassembled WGS sequence"/>
</dbReference>
<feature type="region of interest" description="Disordered" evidence="1">
    <location>
        <begin position="1"/>
        <end position="58"/>
    </location>
</feature>
<feature type="compositionally biased region" description="Basic and acidic residues" evidence="1">
    <location>
        <begin position="14"/>
        <end position="37"/>
    </location>
</feature>
<evidence type="ECO:0000313" key="2">
    <source>
        <dbReference type="EMBL" id="NKX50308.1"/>
    </source>
</evidence>
<proteinExistence type="predicted"/>
<protein>
    <submittedName>
        <fullName evidence="2">Uncharacterized protein</fullName>
    </submittedName>
</protein>
<sequence>MSTHMPDHGGSARADARSEAKAEEQRLEAAVETDDGRLPPPPVPPSAQSGDLHPELGGTQPLLQRIMAGEALVAVLAIALS</sequence>
<organism evidence="2 3">
    <name type="scientific">Arthrobacter deserti</name>
    <dbReference type="NCBI Taxonomy" id="1742687"/>
    <lineage>
        <taxon>Bacteria</taxon>
        <taxon>Bacillati</taxon>
        <taxon>Actinomycetota</taxon>
        <taxon>Actinomycetes</taxon>
        <taxon>Micrococcales</taxon>
        <taxon>Micrococcaceae</taxon>
        <taxon>Arthrobacter</taxon>
    </lineage>
</organism>
<comment type="caution">
    <text evidence="2">The sequence shown here is derived from an EMBL/GenBank/DDBJ whole genome shotgun (WGS) entry which is preliminary data.</text>
</comment>
<feature type="non-terminal residue" evidence="2">
    <location>
        <position position="81"/>
    </location>
</feature>
<dbReference type="EMBL" id="JAAZSR010000079">
    <property type="protein sequence ID" value="NKX50308.1"/>
    <property type="molecule type" value="Genomic_DNA"/>
</dbReference>
<keyword evidence="3" id="KW-1185">Reference proteome</keyword>
<evidence type="ECO:0000256" key="1">
    <source>
        <dbReference type="SAM" id="MobiDB-lite"/>
    </source>
</evidence>
<name>A0ABX1JLY1_9MICC</name>
<reference evidence="2 3" key="1">
    <citation type="submission" date="2020-04" db="EMBL/GenBank/DDBJ databases">
        <authorList>
            <person name="Liu S."/>
        </authorList>
    </citation>
    <scope>NUCLEOTIDE SEQUENCE [LARGE SCALE GENOMIC DNA]</scope>
    <source>
        <strain evidence="2 3">CGMCC 1.15091</strain>
    </source>
</reference>
<evidence type="ECO:0000313" key="3">
    <source>
        <dbReference type="Proteomes" id="UP000523795"/>
    </source>
</evidence>
<accession>A0ABX1JLY1</accession>